<feature type="non-terminal residue" evidence="1">
    <location>
        <position position="78"/>
    </location>
</feature>
<organism evidence="1 2">
    <name type="scientific">Opisthorchis felineus</name>
    <dbReference type="NCBI Taxonomy" id="147828"/>
    <lineage>
        <taxon>Eukaryota</taxon>
        <taxon>Metazoa</taxon>
        <taxon>Spiralia</taxon>
        <taxon>Lophotrochozoa</taxon>
        <taxon>Platyhelminthes</taxon>
        <taxon>Trematoda</taxon>
        <taxon>Digenea</taxon>
        <taxon>Opisthorchiida</taxon>
        <taxon>Opisthorchiata</taxon>
        <taxon>Opisthorchiidae</taxon>
        <taxon>Opisthorchis</taxon>
    </lineage>
</organism>
<sequence length="78" mass="8559">RQFDPADTFVFPVALMSATDSNSEENSSYTTASRSSRCATLELSFTEFILAYTAHTTRPPELLGKAKCGLLKQPDHST</sequence>
<keyword evidence="2" id="KW-1185">Reference proteome</keyword>
<name>A0A4S2JR08_OPIFE</name>
<proteinExistence type="predicted"/>
<protein>
    <submittedName>
        <fullName evidence="1">Uncharacterized protein</fullName>
    </submittedName>
</protein>
<gene>
    <name evidence="1" type="ORF">CRM22_011268</name>
</gene>
<evidence type="ECO:0000313" key="1">
    <source>
        <dbReference type="EMBL" id="TGZ38641.1"/>
    </source>
</evidence>
<evidence type="ECO:0000313" key="2">
    <source>
        <dbReference type="Proteomes" id="UP000308267"/>
    </source>
</evidence>
<dbReference type="AlphaFoldDB" id="A0A4S2JR08"/>
<dbReference type="Proteomes" id="UP000308267">
    <property type="component" value="Unassembled WGS sequence"/>
</dbReference>
<feature type="non-terminal residue" evidence="1">
    <location>
        <position position="1"/>
    </location>
</feature>
<dbReference type="EMBL" id="SJOL01012746">
    <property type="protein sequence ID" value="TGZ38641.1"/>
    <property type="molecule type" value="Genomic_DNA"/>
</dbReference>
<comment type="caution">
    <text evidence="1">The sequence shown here is derived from an EMBL/GenBank/DDBJ whole genome shotgun (WGS) entry which is preliminary data.</text>
</comment>
<reference evidence="1 2" key="1">
    <citation type="journal article" date="2019" name="BMC Genomics">
        <title>New insights from Opisthorchis felineus genome: update on genomics of the epidemiologically important liver flukes.</title>
        <authorList>
            <person name="Ershov N.I."/>
            <person name="Mordvinov V.A."/>
            <person name="Prokhortchouk E.B."/>
            <person name="Pakharukova M.Y."/>
            <person name="Gunbin K.V."/>
            <person name="Ustyantsev K."/>
            <person name="Genaev M.A."/>
            <person name="Blinov A.G."/>
            <person name="Mazur A."/>
            <person name="Boulygina E."/>
            <person name="Tsygankova S."/>
            <person name="Khrameeva E."/>
            <person name="Chekanov N."/>
            <person name="Fan G."/>
            <person name="Xiao A."/>
            <person name="Zhang H."/>
            <person name="Xu X."/>
            <person name="Yang H."/>
            <person name="Solovyev V."/>
            <person name="Lee S.M."/>
            <person name="Liu X."/>
            <person name="Afonnikov D.A."/>
            <person name="Skryabin K.G."/>
        </authorList>
    </citation>
    <scope>NUCLEOTIDE SEQUENCE [LARGE SCALE GENOMIC DNA]</scope>
    <source>
        <strain evidence="1">AK-0245</strain>
        <tissue evidence="1">Whole organism</tissue>
    </source>
</reference>
<accession>A0A4S2JR08</accession>